<dbReference type="RefSeq" id="WP_184437991.1">
    <property type="nucleotide sequence ID" value="NZ_JACIGI010000056.1"/>
</dbReference>
<accession>A0A7W6S317</accession>
<name>A0A7W6S317_9PROT</name>
<evidence type="ECO:0000259" key="2">
    <source>
        <dbReference type="Pfam" id="PF08346"/>
    </source>
</evidence>
<evidence type="ECO:0000313" key="3">
    <source>
        <dbReference type="EMBL" id="MBB4287842.1"/>
    </source>
</evidence>
<dbReference type="AlphaFoldDB" id="A0A7W6S317"/>
<dbReference type="InterPro" id="IPR013557">
    <property type="entry name" value="AntA/B_antirep"/>
</dbReference>
<protein>
    <submittedName>
        <fullName evidence="3">Phage anti-repressor protein</fullName>
    </submittedName>
</protein>
<evidence type="ECO:0000313" key="4">
    <source>
        <dbReference type="Proteomes" id="UP000555728"/>
    </source>
</evidence>
<keyword evidence="4" id="KW-1185">Reference proteome</keyword>
<feature type="region of interest" description="Disordered" evidence="1">
    <location>
        <begin position="240"/>
        <end position="273"/>
    </location>
</feature>
<reference evidence="3 4" key="1">
    <citation type="submission" date="2020-08" db="EMBL/GenBank/DDBJ databases">
        <title>Genome sequencing of Purple Non-Sulfur Bacteria from various extreme environments.</title>
        <authorList>
            <person name="Mayer M."/>
        </authorList>
    </citation>
    <scope>NUCLEOTIDE SEQUENCE [LARGE SCALE GENOMIC DNA]</scope>
    <source>
        <strain evidence="3 4">JA135</strain>
    </source>
</reference>
<dbReference type="Proteomes" id="UP000555728">
    <property type="component" value="Unassembled WGS sequence"/>
</dbReference>
<dbReference type="Pfam" id="PF08346">
    <property type="entry name" value="AntA"/>
    <property type="match status" value="1"/>
</dbReference>
<proteinExistence type="predicted"/>
<feature type="domain" description="AntA/AntB antirepressor" evidence="2">
    <location>
        <begin position="12"/>
        <end position="85"/>
    </location>
</feature>
<evidence type="ECO:0000256" key="1">
    <source>
        <dbReference type="SAM" id="MobiDB-lite"/>
    </source>
</evidence>
<dbReference type="EMBL" id="JACIGI010000056">
    <property type="protein sequence ID" value="MBB4287842.1"/>
    <property type="molecule type" value="Genomic_DNA"/>
</dbReference>
<organism evidence="3 4">
    <name type="scientific">Roseospira goensis</name>
    <dbReference type="NCBI Taxonomy" id="391922"/>
    <lineage>
        <taxon>Bacteria</taxon>
        <taxon>Pseudomonadati</taxon>
        <taxon>Pseudomonadota</taxon>
        <taxon>Alphaproteobacteria</taxon>
        <taxon>Rhodospirillales</taxon>
        <taxon>Rhodospirillaceae</taxon>
        <taxon>Roseospira</taxon>
    </lineage>
</organism>
<gene>
    <name evidence="3" type="ORF">GGD88_003600</name>
</gene>
<sequence length="273" mass="30561">MIGGRTVLGVADARDLHAGLGVGRDYTNWIKGRIAKYGFREGVDFEIVEDLSSPDLASAKARPQKVQVYRLTLDMSKQLAMVENNETGRLIRRYFLWCEEQAQRANAELTRRMDGMLRMISHKVAGTEKMMRLMADAMERQDADLVAMAERVNHLMLAADGRVAALEYVSVRGLLDEAQAITKGRNGLNRKIGRDLRTRALLSPDSVAVRKCPHSGVWLFPRDFAARYMEERGKALVAEHNDRQRGQGVLTFPRRAGRKPDPATTDVPASPAE</sequence>
<comment type="caution">
    <text evidence="3">The sequence shown here is derived from an EMBL/GenBank/DDBJ whole genome shotgun (WGS) entry which is preliminary data.</text>
</comment>